<feature type="domain" description="Rieske" evidence="6">
    <location>
        <begin position="22"/>
        <end position="126"/>
    </location>
</feature>
<evidence type="ECO:0000256" key="3">
    <source>
        <dbReference type="ARBA" id="ARBA00023002"/>
    </source>
</evidence>
<dbReference type="SUPFAM" id="SSF50022">
    <property type="entry name" value="ISP domain"/>
    <property type="match status" value="1"/>
</dbReference>
<dbReference type="PANTHER" id="PTHR21266:SF59">
    <property type="entry name" value="BLR4922 PROTEIN"/>
    <property type="match status" value="1"/>
</dbReference>
<dbReference type="PROSITE" id="PS00570">
    <property type="entry name" value="RING_HYDROXYL_ALPHA"/>
    <property type="match status" value="1"/>
</dbReference>
<evidence type="ECO:0000256" key="1">
    <source>
        <dbReference type="ARBA" id="ARBA00022714"/>
    </source>
</evidence>
<dbReference type="GO" id="GO:0016705">
    <property type="term" value="F:oxidoreductase activity, acting on paired donors, with incorporation or reduction of molecular oxygen"/>
    <property type="evidence" value="ECO:0007669"/>
    <property type="project" value="UniProtKB-ARBA"/>
</dbReference>
<keyword evidence="1" id="KW-0001">2Fe-2S</keyword>
<dbReference type="InterPro" id="IPR044043">
    <property type="entry name" value="VanA_C_cat"/>
</dbReference>
<dbReference type="Gene3D" id="2.102.10.10">
    <property type="entry name" value="Rieske [2Fe-2S] iron-sulphur domain"/>
    <property type="match status" value="1"/>
</dbReference>
<sequence>MSRKHDFRESREEDHEVFPSAWYAVAWAKEVTGRKPVRRRLAGRELVLYRSQSGQVHALHAFCPHRGADLSLGHGEGENLRCAYHAWCFAGDGECLDIPAHPDRAIPEFAHTKGYPVTEKADLIWVYPEDRSTLTADPAPLELYPEVEDSQYTMAGYDAVWNAHLTRVVESVLDTAHVPIVHRKTIGRNSSKAIHIDFQAEGDDITIWNGAGRLDYRFPQQWLLSPSKPGAKRFINFVTFTPVDKEMTAIFGLAGRNFARLPGVGRLFSRYSSRVLEEDRAVVESQHPRPIPDALRLEAHVPADGPQVRFRQRWYDFLESEEPRVFVNAPPF</sequence>
<evidence type="ECO:0000313" key="8">
    <source>
        <dbReference type="Proteomes" id="UP001305702"/>
    </source>
</evidence>
<keyword evidence="5" id="KW-0411">Iron-sulfur</keyword>
<keyword evidence="2" id="KW-0479">Metal-binding</keyword>
<dbReference type="Pfam" id="PF19112">
    <property type="entry name" value="VanA_C"/>
    <property type="match status" value="1"/>
</dbReference>
<name>A0AA96LD61_9BACL</name>
<dbReference type="InterPro" id="IPR017941">
    <property type="entry name" value="Rieske_2Fe-2S"/>
</dbReference>
<protein>
    <submittedName>
        <fullName evidence="7">Aromatic ring-hydroxylating dioxygenase subunit alpha</fullName>
        <ecNumber evidence="7">1.14.13.-</ecNumber>
    </submittedName>
</protein>
<proteinExistence type="predicted"/>
<dbReference type="EC" id="1.14.13.-" evidence="7"/>
<evidence type="ECO:0000313" key="7">
    <source>
        <dbReference type="EMBL" id="WNQ11160.1"/>
    </source>
</evidence>
<accession>A0AA96LD61</accession>
<dbReference type="Proteomes" id="UP001305702">
    <property type="component" value="Chromosome"/>
</dbReference>
<dbReference type="GO" id="GO:0051537">
    <property type="term" value="F:2 iron, 2 sulfur cluster binding"/>
    <property type="evidence" value="ECO:0007669"/>
    <property type="project" value="UniProtKB-KW"/>
</dbReference>
<dbReference type="SUPFAM" id="SSF55961">
    <property type="entry name" value="Bet v1-like"/>
    <property type="match status" value="1"/>
</dbReference>
<dbReference type="Pfam" id="PF00355">
    <property type="entry name" value="Rieske"/>
    <property type="match status" value="1"/>
</dbReference>
<keyword evidence="7" id="KW-0223">Dioxygenase</keyword>
<gene>
    <name evidence="7" type="ORF">MJA45_26765</name>
</gene>
<keyword evidence="4" id="KW-0408">Iron</keyword>
<evidence type="ECO:0000256" key="4">
    <source>
        <dbReference type="ARBA" id="ARBA00023004"/>
    </source>
</evidence>
<dbReference type="InterPro" id="IPR015881">
    <property type="entry name" value="ARHD_Rieske_2Fe_2S"/>
</dbReference>
<dbReference type="GO" id="GO:0051213">
    <property type="term" value="F:dioxygenase activity"/>
    <property type="evidence" value="ECO:0007669"/>
    <property type="project" value="UniProtKB-KW"/>
</dbReference>
<dbReference type="GO" id="GO:0004497">
    <property type="term" value="F:monooxygenase activity"/>
    <property type="evidence" value="ECO:0007669"/>
    <property type="project" value="UniProtKB-ARBA"/>
</dbReference>
<evidence type="ECO:0000256" key="5">
    <source>
        <dbReference type="ARBA" id="ARBA00023014"/>
    </source>
</evidence>
<dbReference type="Gene3D" id="3.90.380.10">
    <property type="entry name" value="Naphthalene 1,2-dioxygenase Alpha Subunit, Chain A, domain 1"/>
    <property type="match status" value="1"/>
</dbReference>
<reference evidence="7 8" key="1">
    <citation type="submission" date="2022-02" db="EMBL/GenBank/DDBJ databases">
        <title>Paenibacillus sp. MBLB1776 Whole Genome Shotgun Sequencing.</title>
        <authorList>
            <person name="Hwang C.Y."/>
            <person name="Cho E.-S."/>
            <person name="Seo M.-J."/>
        </authorList>
    </citation>
    <scope>NUCLEOTIDE SEQUENCE [LARGE SCALE GENOMIC DNA]</scope>
    <source>
        <strain evidence="7 8">MBLB1776</strain>
    </source>
</reference>
<organism evidence="7 8">
    <name type="scientific">Paenibacillus aurantius</name>
    <dbReference type="NCBI Taxonomy" id="2918900"/>
    <lineage>
        <taxon>Bacteria</taxon>
        <taxon>Bacillati</taxon>
        <taxon>Bacillota</taxon>
        <taxon>Bacilli</taxon>
        <taxon>Bacillales</taxon>
        <taxon>Paenibacillaceae</taxon>
        <taxon>Paenibacillus</taxon>
    </lineage>
</organism>
<evidence type="ECO:0000256" key="2">
    <source>
        <dbReference type="ARBA" id="ARBA00022723"/>
    </source>
</evidence>
<dbReference type="KEGG" id="paun:MJA45_26765"/>
<keyword evidence="8" id="KW-1185">Reference proteome</keyword>
<dbReference type="AlphaFoldDB" id="A0AA96LD61"/>
<evidence type="ECO:0000259" key="6">
    <source>
        <dbReference type="PROSITE" id="PS51296"/>
    </source>
</evidence>
<dbReference type="PANTHER" id="PTHR21266">
    <property type="entry name" value="IRON-SULFUR DOMAIN CONTAINING PROTEIN"/>
    <property type="match status" value="1"/>
</dbReference>
<keyword evidence="3 7" id="KW-0560">Oxidoreductase</keyword>
<dbReference type="PROSITE" id="PS51296">
    <property type="entry name" value="RIESKE"/>
    <property type="match status" value="1"/>
</dbReference>
<dbReference type="EMBL" id="CP130318">
    <property type="protein sequence ID" value="WNQ11160.1"/>
    <property type="molecule type" value="Genomic_DNA"/>
</dbReference>
<dbReference type="InterPro" id="IPR050584">
    <property type="entry name" value="Cholesterol_7-desaturase"/>
</dbReference>
<dbReference type="InterPro" id="IPR036922">
    <property type="entry name" value="Rieske_2Fe-2S_sf"/>
</dbReference>
<dbReference type="GO" id="GO:0005506">
    <property type="term" value="F:iron ion binding"/>
    <property type="evidence" value="ECO:0007669"/>
    <property type="project" value="InterPro"/>
</dbReference>
<dbReference type="RefSeq" id="WP_315604936.1">
    <property type="nucleotide sequence ID" value="NZ_CP130318.1"/>
</dbReference>